<reference evidence="1" key="1">
    <citation type="journal article" date="2014" name="Int. J. Syst. Evol. Microbiol.">
        <title>Complete genome sequence of Corynebacterium casei LMG S-19264T (=DSM 44701T), isolated from a smear-ripened cheese.</title>
        <authorList>
            <consortium name="US DOE Joint Genome Institute (JGI-PGF)"/>
            <person name="Walter F."/>
            <person name="Albersmeier A."/>
            <person name="Kalinowski J."/>
            <person name="Ruckert C."/>
        </authorList>
    </citation>
    <scope>NUCLEOTIDE SEQUENCE</scope>
    <source>
        <strain evidence="1">CGMCC 4.5737</strain>
    </source>
</reference>
<evidence type="ECO:0000313" key="1">
    <source>
        <dbReference type="EMBL" id="GGM55611.1"/>
    </source>
</evidence>
<evidence type="ECO:0000313" key="2">
    <source>
        <dbReference type="Proteomes" id="UP000637578"/>
    </source>
</evidence>
<name>A0A8J3C8M1_9PSEU</name>
<dbReference type="AlphaFoldDB" id="A0A8J3C8M1"/>
<protein>
    <submittedName>
        <fullName evidence="1">Uncharacterized protein</fullName>
    </submittedName>
</protein>
<dbReference type="EMBL" id="BMMK01000011">
    <property type="protein sequence ID" value="GGM55611.1"/>
    <property type="molecule type" value="Genomic_DNA"/>
</dbReference>
<sequence>MSTWTPDPRDRVRAPLSCGEFIIAPALIARYGAESSDVFEVRVRPVEDQDDV</sequence>
<reference evidence="1" key="2">
    <citation type="submission" date="2020-09" db="EMBL/GenBank/DDBJ databases">
        <authorList>
            <person name="Sun Q."/>
            <person name="Zhou Y."/>
        </authorList>
    </citation>
    <scope>NUCLEOTIDE SEQUENCE</scope>
    <source>
        <strain evidence="1">CGMCC 4.5737</strain>
    </source>
</reference>
<organism evidence="1 2">
    <name type="scientific">Longimycelium tulufanense</name>
    <dbReference type="NCBI Taxonomy" id="907463"/>
    <lineage>
        <taxon>Bacteria</taxon>
        <taxon>Bacillati</taxon>
        <taxon>Actinomycetota</taxon>
        <taxon>Actinomycetes</taxon>
        <taxon>Pseudonocardiales</taxon>
        <taxon>Pseudonocardiaceae</taxon>
        <taxon>Longimycelium</taxon>
    </lineage>
</organism>
<comment type="caution">
    <text evidence="1">The sequence shown here is derived from an EMBL/GenBank/DDBJ whole genome shotgun (WGS) entry which is preliminary data.</text>
</comment>
<gene>
    <name evidence="1" type="ORF">GCM10012275_28400</name>
</gene>
<proteinExistence type="predicted"/>
<dbReference type="RefSeq" id="WP_189057779.1">
    <property type="nucleotide sequence ID" value="NZ_BMMK01000011.1"/>
</dbReference>
<dbReference type="Proteomes" id="UP000637578">
    <property type="component" value="Unassembled WGS sequence"/>
</dbReference>
<accession>A0A8J3C8M1</accession>
<keyword evidence="2" id="KW-1185">Reference proteome</keyword>